<reference evidence="8 9" key="1">
    <citation type="submission" date="2016-10" db="EMBL/GenBank/DDBJ databases">
        <authorList>
            <person name="de Groot N.N."/>
        </authorList>
    </citation>
    <scope>NUCLEOTIDE SEQUENCE [LARGE SCALE GENOMIC DNA]</scope>
    <source>
        <strain evidence="8 9">CGMCC 4.3519</strain>
    </source>
</reference>
<dbReference type="AlphaFoldDB" id="A0A1H8YUW0"/>
<dbReference type="PANTHER" id="PTHR36115:SF4">
    <property type="entry name" value="MEMBRANE PROTEIN"/>
    <property type="match status" value="1"/>
</dbReference>
<evidence type="ECO:0000313" key="9">
    <source>
        <dbReference type="Proteomes" id="UP000199055"/>
    </source>
</evidence>
<feature type="region of interest" description="Disordered" evidence="6">
    <location>
        <begin position="1"/>
        <end position="30"/>
    </location>
</feature>
<evidence type="ECO:0000256" key="6">
    <source>
        <dbReference type="SAM" id="MobiDB-lite"/>
    </source>
</evidence>
<dbReference type="InterPro" id="IPR010432">
    <property type="entry name" value="RDD"/>
</dbReference>
<dbReference type="InterPro" id="IPR051791">
    <property type="entry name" value="Pra-immunoreactive"/>
</dbReference>
<keyword evidence="5" id="KW-0472">Membrane</keyword>
<dbReference type="Pfam" id="PF06271">
    <property type="entry name" value="RDD"/>
    <property type="match status" value="1"/>
</dbReference>
<evidence type="ECO:0000256" key="2">
    <source>
        <dbReference type="ARBA" id="ARBA00022475"/>
    </source>
</evidence>
<gene>
    <name evidence="8" type="ORF">SAMN05216481_10156</name>
</gene>
<feature type="domain" description="RDD" evidence="7">
    <location>
        <begin position="55"/>
        <end position="186"/>
    </location>
</feature>
<comment type="subcellular location">
    <subcellularLocation>
        <location evidence="1">Cell membrane</location>
        <topology evidence="1">Multi-pass membrane protein</topology>
    </subcellularLocation>
</comment>
<evidence type="ECO:0000256" key="5">
    <source>
        <dbReference type="ARBA" id="ARBA00023136"/>
    </source>
</evidence>
<protein>
    <submittedName>
        <fullName evidence="8">Uncharacterized membrane protein YckC, RDD family</fullName>
    </submittedName>
</protein>
<evidence type="ECO:0000259" key="7">
    <source>
        <dbReference type="Pfam" id="PF06271"/>
    </source>
</evidence>
<evidence type="ECO:0000256" key="4">
    <source>
        <dbReference type="ARBA" id="ARBA00022989"/>
    </source>
</evidence>
<keyword evidence="2" id="KW-1003">Cell membrane</keyword>
<dbReference type="EMBL" id="FOET01000001">
    <property type="protein sequence ID" value="SEP55821.1"/>
    <property type="molecule type" value="Genomic_DNA"/>
</dbReference>
<evidence type="ECO:0000313" key="8">
    <source>
        <dbReference type="EMBL" id="SEP55821.1"/>
    </source>
</evidence>
<dbReference type="PANTHER" id="PTHR36115">
    <property type="entry name" value="PROLINE-RICH ANTIGEN HOMOLOG-RELATED"/>
    <property type="match status" value="1"/>
</dbReference>
<dbReference type="Proteomes" id="UP000199055">
    <property type="component" value="Unassembled WGS sequence"/>
</dbReference>
<name>A0A1H8YUW0_9ACTN</name>
<dbReference type="RefSeq" id="WP_093654131.1">
    <property type="nucleotide sequence ID" value="NZ_FOET01000001.1"/>
</dbReference>
<keyword evidence="4" id="KW-1133">Transmembrane helix</keyword>
<organism evidence="8 9">
    <name type="scientific">Streptomyces radiopugnans</name>
    <dbReference type="NCBI Taxonomy" id="403935"/>
    <lineage>
        <taxon>Bacteria</taxon>
        <taxon>Bacillati</taxon>
        <taxon>Actinomycetota</taxon>
        <taxon>Actinomycetes</taxon>
        <taxon>Kitasatosporales</taxon>
        <taxon>Streptomycetaceae</taxon>
        <taxon>Streptomyces</taxon>
    </lineage>
</organism>
<sequence length="194" mass="20388">MSHPAPPPPHIPQPSVPPPHMPPPGPPGPSGPYAYAPPPYAYAPPPLPGPPPELVAPLGRRFLAKLVDGLVMAAIVAGITVPCSIHLDTDPEGVTEGLAITGIVFSLLFAFLLYDPVLTSTGGTVGKRLCGLKVARIETGGQVGFGAALGRHLMAGLINNAMCVPLAYLWCTWDKPFHQGLHDKIVRTVVVRTR</sequence>
<evidence type="ECO:0000256" key="3">
    <source>
        <dbReference type="ARBA" id="ARBA00022692"/>
    </source>
</evidence>
<keyword evidence="3" id="KW-0812">Transmembrane</keyword>
<evidence type="ECO:0000256" key="1">
    <source>
        <dbReference type="ARBA" id="ARBA00004651"/>
    </source>
</evidence>
<accession>A0A1H8YUW0</accession>
<dbReference type="STRING" id="403935.SAMN05216481_10156"/>
<keyword evidence="9" id="KW-1185">Reference proteome</keyword>
<proteinExistence type="predicted"/>
<dbReference type="GO" id="GO:0005886">
    <property type="term" value="C:plasma membrane"/>
    <property type="evidence" value="ECO:0007669"/>
    <property type="project" value="UniProtKB-SubCell"/>
</dbReference>